<evidence type="ECO:0000313" key="11">
    <source>
        <dbReference type="EMBL" id="CAG8549351.1"/>
    </source>
</evidence>
<dbReference type="GO" id="GO:0008113">
    <property type="term" value="F:peptide-methionine (S)-S-oxide reductase activity"/>
    <property type="evidence" value="ECO:0007669"/>
    <property type="project" value="UniProtKB-EC"/>
</dbReference>
<proteinExistence type="inferred from homology"/>
<evidence type="ECO:0000256" key="2">
    <source>
        <dbReference type="ARBA" id="ARBA00012502"/>
    </source>
</evidence>
<evidence type="ECO:0000256" key="4">
    <source>
        <dbReference type="ARBA" id="ARBA00030273"/>
    </source>
</evidence>
<evidence type="ECO:0000256" key="9">
    <source>
        <dbReference type="SAM" id="MobiDB-lite"/>
    </source>
</evidence>
<dbReference type="Gene3D" id="4.10.60.10">
    <property type="entry name" value="Zinc finger, CCHC-type"/>
    <property type="match status" value="1"/>
</dbReference>
<reference evidence="11" key="1">
    <citation type="submission" date="2021-06" db="EMBL/GenBank/DDBJ databases">
        <authorList>
            <person name="Kallberg Y."/>
            <person name="Tangrot J."/>
            <person name="Rosling A."/>
        </authorList>
    </citation>
    <scope>NUCLEOTIDE SEQUENCE</scope>
    <source>
        <strain evidence="11">CL551</strain>
    </source>
</reference>
<organism evidence="11 12">
    <name type="scientific">Acaulospora morrowiae</name>
    <dbReference type="NCBI Taxonomy" id="94023"/>
    <lineage>
        <taxon>Eukaryota</taxon>
        <taxon>Fungi</taxon>
        <taxon>Fungi incertae sedis</taxon>
        <taxon>Mucoromycota</taxon>
        <taxon>Glomeromycotina</taxon>
        <taxon>Glomeromycetes</taxon>
        <taxon>Diversisporales</taxon>
        <taxon>Acaulosporaceae</taxon>
        <taxon>Acaulospora</taxon>
    </lineage>
</organism>
<name>A0A9N9FN79_9GLOM</name>
<comment type="similarity">
    <text evidence="1">Belongs to the MsrA Met sulfoxide reductase family.</text>
</comment>
<evidence type="ECO:0000256" key="1">
    <source>
        <dbReference type="ARBA" id="ARBA00005591"/>
    </source>
</evidence>
<dbReference type="InterPro" id="IPR050162">
    <property type="entry name" value="MsrA_MetSO_reductase"/>
</dbReference>
<feature type="compositionally biased region" description="Polar residues" evidence="9">
    <location>
        <begin position="223"/>
        <end position="232"/>
    </location>
</feature>
<keyword evidence="8" id="KW-0862">Zinc</keyword>
<dbReference type="InterPro" id="IPR002569">
    <property type="entry name" value="Met_Sox_Rdtase_MsrA_dom"/>
</dbReference>
<feature type="compositionally biased region" description="Basic and acidic residues" evidence="9">
    <location>
        <begin position="52"/>
        <end position="67"/>
    </location>
</feature>
<evidence type="ECO:0000259" key="10">
    <source>
        <dbReference type="PROSITE" id="PS50158"/>
    </source>
</evidence>
<dbReference type="GO" id="GO:0008270">
    <property type="term" value="F:zinc ion binding"/>
    <property type="evidence" value="ECO:0007669"/>
    <property type="project" value="UniProtKB-KW"/>
</dbReference>
<evidence type="ECO:0000256" key="6">
    <source>
        <dbReference type="ARBA" id="ARBA00047806"/>
    </source>
</evidence>
<dbReference type="Proteomes" id="UP000789342">
    <property type="component" value="Unassembled WGS sequence"/>
</dbReference>
<dbReference type="Pfam" id="PF01625">
    <property type="entry name" value="PMSR"/>
    <property type="match status" value="1"/>
</dbReference>
<dbReference type="InterPro" id="IPR036509">
    <property type="entry name" value="Met_Sox_Rdtase_MsrA_sf"/>
</dbReference>
<dbReference type="InterPro" id="IPR001878">
    <property type="entry name" value="Znf_CCHC"/>
</dbReference>
<dbReference type="AlphaFoldDB" id="A0A9N9FN79"/>
<dbReference type="GO" id="GO:0005737">
    <property type="term" value="C:cytoplasm"/>
    <property type="evidence" value="ECO:0007669"/>
    <property type="project" value="TreeGrafter"/>
</dbReference>
<evidence type="ECO:0000313" key="12">
    <source>
        <dbReference type="Proteomes" id="UP000789342"/>
    </source>
</evidence>
<dbReference type="PANTHER" id="PTHR42799:SF2">
    <property type="entry name" value="MITOCHONDRIAL PEPTIDE METHIONINE SULFOXIDE REDUCTASE"/>
    <property type="match status" value="1"/>
</dbReference>
<dbReference type="EC" id="1.8.4.11" evidence="2"/>
<dbReference type="NCBIfam" id="TIGR00401">
    <property type="entry name" value="msrA"/>
    <property type="match status" value="1"/>
</dbReference>
<protein>
    <recommendedName>
        <fullName evidence="2">peptide-methionine (S)-S-oxide reductase</fullName>
        <ecNumber evidence="2">1.8.4.11</ecNumber>
    </recommendedName>
    <alternativeName>
        <fullName evidence="5">Peptide-methionine (S)-S-oxide reductase</fullName>
    </alternativeName>
    <alternativeName>
        <fullName evidence="4">Protein-methionine-S-oxide reductase</fullName>
    </alternativeName>
</protein>
<evidence type="ECO:0000256" key="8">
    <source>
        <dbReference type="PROSITE-ProRule" id="PRU00047"/>
    </source>
</evidence>
<feature type="region of interest" description="Disordered" evidence="9">
    <location>
        <begin position="155"/>
        <end position="190"/>
    </location>
</feature>
<dbReference type="PANTHER" id="PTHR42799">
    <property type="entry name" value="MITOCHONDRIAL PEPTIDE METHIONINE SULFOXIDE REDUCTASE"/>
    <property type="match status" value="1"/>
</dbReference>
<dbReference type="HAMAP" id="MF_01401">
    <property type="entry name" value="MsrA"/>
    <property type="match status" value="1"/>
</dbReference>
<comment type="caution">
    <text evidence="11">The sequence shown here is derived from an EMBL/GenBank/DDBJ whole genome shotgun (WGS) entry which is preliminary data.</text>
</comment>
<feature type="compositionally biased region" description="Basic and acidic residues" evidence="9">
    <location>
        <begin position="157"/>
        <end position="180"/>
    </location>
</feature>
<dbReference type="PROSITE" id="PS50158">
    <property type="entry name" value="ZF_CCHC"/>
    <property type="match status" value="1"/>
</dbReference>
<feature type="region of interest" description="Disordered" evidence="9">
    <location>
        <begin position="52"/>
        <end position="85"/>
    </location>
</feature>
<keyword evidence="12" id="KW-1185">Reference proteome</keyword>
<gene>
    <name evidence="11" type="ORF">AMORRO_LOCUS5500</name>
</gene>
<sequence>MEDYYEDLLQYEDEIYKEKSSSSESEEDFLKDPSILYGQIFYSSEKPHLITEEKAKESRKTESKHSSDQQVLTRTSKVKEETSKTTTNINSIFNDENDTKVIEGNGNSCTTGKSDIIIISDSDEDEVYTNAKKAKVSSDEETKYSISRKAPLVFDLEDTHSSEDDMDSQKTREKGTKAEDDVGTSTNENTSNRTIISSELETHLINPISFKTPNSTLARVKTNQGTPNALSNKGSSGHVKPSSSSAPLIHQELKFKTNRCQNCGSREHNENICESIMYPDNDELTWRRYKLQAPSRNAKVRINCYKCASQNHYGKDCDLNERESSSSREAHSSNRGVEHIFRKHFDIDTKVGYIGGVTNKPSYNEVCTGNTGHAEALQIQFDPSKISYATLVEFFYKIHDPTTANRQGPDVGTQYRSAIFYHSHQQKEIAEKVTEQVQEKANKETKLYTGSKIVTEIVEAGEWYDAEKYHQMYLVNNPDGYEMVI</sequence>
<feature type="region of interest" description="Disordered" evidence="9">
    <location>
        <begin position="223"/>
        <end position="244"/>
    </location>
</feature>
<dbReference type="GO" id="GO:0003676">
    <property type="term" value="F:nucleic acid binding"/>
    <property type="evidence" value="ECO:0007669"/>
    <property type="project" value="InterPro"/>
</dbReference>
<dbReference type="SUPFAM" id="SSF55068">
    <property type="entry name" value="Peptide methionine sulfoxide reductase"/>
    <property type="match status" value="1"/>
</dbReference>
<evidence type="ECO:0000256" key="3">
    <source>
        <dbReference type="ARBA" id="ARBA00023002"/>
    </source>
</evidence>
<keyword evidence="8" id="KW-0863">Zinc-finger</keyword>
<evidence type="ECO:0000256" key="7">
    <source>
        <dbReference type="ARBA" id="ARBA00048782"/>
    </source>
</evidence>
<dbReference type="Gene3D" id="3.30.1060.10">
    <property type="entry name" value="Peptide methionine sulphoxide reductase MsrA"/>
    <property type="match status" value="1"/>
</dbReference>
<feature type="domain" description="CCHC-type" evidence="10">
    <location>
        <begin position="304"/>
        <end position="317"/>
    </location>
</feature>
<comment type="catalytic activity">
    <reaction evidence="6">
        <text>L-methionyl-[protein] + [thioredoxin]-disulfide + H2O = L-methionyl-(S)-S-oxide-[protein] + [thioredoxin]-dithiol</text>
        <dbReference type="Rhea" id="RHEA:14217"/>
        <dbReference type="Rhea" id="RHEA-COMP:10698"/>
        <dbReference type="Rhea" id="RHEA-COMP:10700"/>
        <dbReference type="Rhea" id="RHEA-COMP:12313"/>
        <dbReference type="Rhea" id="RHEA-COMP:12315"/>
        <dbReference type="ChEBI" id="CHEBI:15377"/>
        <dbReference type="ChEBI" id="CHEBI:16044"/>
        <dbReference type="ChEBI" id="CHEBI:29950"/>
        <dbReference type="ChEBI" id="CHEBI:44120"/>
        <dbReference type="ChEBI" id="CHEBI:50058"/>
        <dbReference type="EC" id="1.8.4.11"/>
    </reaction>
</comment>
<comment type="catalytic activity">
    <reaction evidence="7">
        <text>[thioredoxin]-disulfide + L-methionine + H2O = L-methionine (S)-S-oxide + [thioredoxin]-dithiol</text>
        <dbReference type="Rhea" id="RHEA:19993"/>
        <dbReference type="Rhea" id="RHEA-COMP:10698"/>
        <dbReference type="Rhea" id="RHEA-COMP:10700"/>
        <dbReference type="ChEBI" id="CHEBI:15377"/>
        <dbReference type="ChEBI" id="CHEBI:29950"/>
        <dbReference type="ChEBI" id="CHEBI:50058"/>
        <dbReference type="ChEBI" id="CHEBI:57844"/>
        <dbReference type="ChEBI" id="CHEBI:58772"/>
        <dbReference type="EC" id="1.8.4.11"/>
    </reaction>
</comment>
<dbReference type="EMBL" id="CAJVPV010003330">
    <property type="protein sequence ID" value="CAG8549351.1"/>
    <property type="molecule type" value="Genomic_DNA"/>
</dbReference>
<keyword evidence="8" id="KW-0479">Metal-binding</keyword>
<accession>A0A9N9FN79</accession>
<dbReference type="GO" id="GO:0034599">
    <property type="term" value="P:cellular response to oxidative stress"/>
    <property type="evidence" value="ECO:0007669"/>
    <property type="project" value="TreeGrafter"/>
</dbReference>
<evidence type="ECO:0000256" key="5">
    <source>
        <dbReference type="ARBA" id="ARBA00030643"/>
    </source>
</evidence>
<keyword evidence="3" id="KW-0560">Oxidoreductase</keyword>
<dbReference type="OrthoDB" id="77405at2759"/>
<feature type="compositionally biased region" description="Low complexity" evidence="9">
    <location>
        <begin position="233"/>
        <end position="244"/>
    </location>
</feature>